<evidence type="ECO:0000256" key="4">
    <source>
        <dbReference type="PIRSR" id="PIRSR001112-1"/>
    </source>
</evidence>
<sequence length="418" mass="46839">MADIKPYQIAVPDARLDDLKQRLSLAKFPDELDEAGWDMGAPLADVKRLAKHWHSGFDWPGIEKELNKHLPQFTTPIQCEGFEPLEIHFVHQPSQVKGAIPLLFIHGWPGHFVEVSKILGPLGSGDGVSTPAFHVVAPSLPNFGFSEGTRKRGFAMEQYAETMNKLMLKLGYNEYVTQGGDWGRHISRALAHLYPQHCRATHLNMDSALPPSFLTHPRLALQHAVTPYTKREREGQARSAWFSKEGRGYNLEQSTKPQTLGYALADSPVALLAWIYEKLHDWTDAYPWTDDEVCTWVSIYWFSTAGPAASTRIYYETEHCGDDGNGGKTPSAMTHQRMREYSPGVKLGFSHFPQDLVVLPSTWVRTQGEVVFEREHESGGHFAAYERPNEIVTDVRDMFGKKGGAFGVVKGLNGYTSA</sequence>
<dbReference type="GO" id="GO:0004301">
    <property type="term" value="F:epoxide hydrolase activity"/>
    <property type="evidence" value="ECO:0007669"/>
    <property type="project" value="TreeGrafter"/>
</dbReference>
<dbReference type="Pfam" id="PF06441">
    <property type="entry name" value="EHN"/>
    <property type="match status" value="1"/>
</dbReference>
<keyword evidence="7" id="KW-1185">Reference proteome</keyword>
<evidence type="ECO:0000256" key="3">
    <source>
        <dbReference type="ARBA" id="ARBA00022801"/>
    </source>
</evidence>
<reference evidence="6 7" key="1">
    <citation type="submission" date="2023-01" db="EMBL/GenBank/DDBJ databases">
        <title>Analysis of 21 Apiospora genomes using comparative genomics revels a genus with tremendous synthesis potential of carbohydrate active enzymes and secondary metabolites.</title>
        <authorList>
            <person name="Sorensen T."/>
        </authorList>
    </citation>
    <scope>NUCLEOTIDE SEQUENCE [LARGE SCALE GENOMIC DNA]</scope>
    <source>
        <strain evidence="6 7">CBS 117206</strain>
    </source>
</reference>
<dbReference type="InterPro" id="IPR016292">
    <property type="entry name" value="Epoxide_hydrolase"/>
</dbReference>
<organism evidence="6 7">
    <name type="scientific">Apiospora kogelbergensis</name>
    <dbReference type="NCBI Taxonomy" id="1337665"/>
    <lineage>
        <taxon>Eukaryota</taxon>
        <taxon>Fungi</taxon>
        <taxon>Dikarya</taxon>
        <taxon>Ascomycota</taxon>
        <taxon>Pezizomycotina</taxon>
        <taxon>Sordariomycetes</taxon>
        <taxon>Xylariomycetidae</taxon>
        <taxon>Amphisphaeriales</taxon>
        <taxon>Apiosporaceae</taxon>
        <taxon>Apiospora</taxon>
    </lineage>
</organism>
<evidence type="ECO:0000256" key="1">
    <source>
        <dbReference type="ARBA" id="ARBA00010088"/>
    </source>
</evidence>
<evidence type="ECO:0000313" key="7">
    <source>
        <dbReference type="Proteomes" id="UP001392437"/>
    </source>
</evidence>
<evidence type="ECO:0000313" key="6">
    <source>
        <dbReference type="EMBL" id="KAK8114828.1"/>
    </source>
</evidence>
<evidence type="ECO:0000256" key="2">
    <source>
        <dbReference type="ARBA" id="ARBA00022797"/>
    </source>
</evidence>
<keyword evidence="2" id="KW-0058">Aromatic hydrocarbons catabolism</keyword>
<dbReference type="InterPro" id="IPR029058">
    <property type="entry name" value="AB_hydrolase_fold"/>
</dbReference>
<feature type="active site" description="Nucleophile" evidence="4">
    <location>
        <position position="181"/>
    </location>
</feature>
<evidence type="ECO:0000259" key="5">
    <source>
        <dbReference type="Pfam" id="PF06441"/>
    </source>
</evidence>
<dbReference type="GO" id="GO:0097176">
    <property type="term" value="P:epoxide metabolic process"/>
    <property type="evidence" value="ECO:0007669"/>
    <property type="project" value="TreeGrafter"/>
</dbReference>
<dbReference type="PRINTS" id="PR00412">
    <property type="entry name" value="EPOXHYDRLASE"/>
</dbReference>
<dbReference type="InterPro" id="IPR000639">
    <property type="entry name" value="Epox_hydrolase-like"/>
</dbReference>
<feature type="active site" description="Proton acceptor" evidence="4">
    <location>
        <position position="381"/>
    </location>
</feature>
<dbReference type="PANTHER" id="PTHR21661:SF35">
    <property type="entry name" value="EPOXIDE HYDROLASE"/>
    <property type="match status" value="1"/>
</dbReference>
<dbReference type="Gene3D" id="3.40.50.1820">
    <property type="entry name" value="alpha/beta hydrolase"/>
    <property type="match status" value="1"/>
</dbReference>
<proteinExistence type="inferred from homology"/>
<dbReference type="Proteomes" id="UP001392437">
    <property type="component" value="Unassembled WGS sequence"/>
</dbReference>
<feature type="domain" description="Epoxide hydrolase N-terminal" evidence="5">
    <location>
        <begin position="4"/>
        <end position="115"/>
    </location>
</feature>
<dbReference type="SUPFAM" id="SSF53474">
    <property type="entry name" value="alpha/beta-Hydrolases"/>
    <property type="match status" value="1"/>
</dbReference>
<dbReference type="AlphaFoldDB" id="A0AAW0QWR3"/>
<comment type="caution">
    <text evidence="6">The sequence shown here is derived from an EMBL/GenBank/DDBJ whole genome shotgun (WGS) entry which is preliminary data.</text>
</comment>
<dbReference type="EMBL" id="JAQQWP010000006">
    <property type="protein sequence ID" value="KAK8114828.1"/>
    <property type="molecule type" value="Genomic_DNA"/>
</dbReference>
<name>A0AAW0QWR3_9PEZI</name>
<dbReference type="InterPro" id="IPR010497">
    <property type="entry name" value="Epoxide_hydro_N"/>
</dbReference>
<feature type="active site" description="Proton donor" evidence="4">
    <location>
        <position position="314"/>
    </location>
</feature>
<gene>
    <name evidence="6" type="ORF">PG999_006897</name>
</gene>
<accession>A0AAW0QWR3</accession>
<dbReference type="PANTHER" id="PTHR21661">
    <property type="entry name" value="EPOXIDE HYDROLASE 1-RELATED"/>
    <property type="match status" value="1"/>
</dbReference>
<keyword evidence="3" id="KW-0378">Hydrolase</keyword>
<comment type="similarity">
    <text evidence="1">Belongs to the peptidase S33 family.</text>
</comment>
<protein>
    <recommendedName>
        <fullName evidence="5">Epoxide hydrolase N-terminal domain-containing protein</fullName>
    </recommendedName>
</protein>
<dbReference type="PIRSF" id="PIRSF001112">
    <property type="entry name" value="Epoxide_hydrolase"/>
    <property type="match status" value="1"/>
</dbReference>